<feature type="transmembrane region" description="Helical" evidence="1">
    <location>
        <begin position="15"/>
        <end position="32"/>
    </location>
</feature>
<dbReference type="RefSeq" id="WP_188201537.1">
    <property type="nucleotide sequence ID" value="NZ_LR881183.1"/>
</dbReference>
<evidence type="ECO:0000256" key="1">
    <source>
        <dbReference type="SAM" id="Phobius"/>
    </source>
</evidence>
<accession>A0A7G2D8N3</accession>
<feature type="transmembrane region" description="Helical" evidence="1">
    <location>
        <begin position="38"/>
        <end position="55"/>
    </location>
</feature>
<keyword evidence="1" id="KW-0812">Transmembrane</keyword>
<sequence length="137" mass="15578">MEVWAEKVHVRNERLWKLGLSYLAISLVLLAASVGRWPVLPLMNVFIALAFLVLASRFRAVRVTCEGETLLLVPNYSTSPLVVRRPGGEVLFREFFPLLWENELETPCGTLRVKAIPHRFGKVELLIRAGENEVRLP</sequence>
<evidence type="ECO:0000313" key="3">
    <source>
        <dbReference type="Proteomes" id="UP000516304"/>
    </source>
</evidence>
<keyword evidence="3" id="KW-1185">Reference proteome</keyword>
<dbReference type="EMBL" id="LR881183">
    <property type="protein sequence ID" value="CAD5243535.1"/>
    <property type="molecule type" value="Genomic_DNA"/>
</dbReference>
<dbReference type="KEGG" id="tcq:TIRI35C_0381"/>
<proteinExistence type="predicted"/>
<evidence type="ECO:0000313" key="2">
    <source>
        <dbReference type="EMBL" id="CAD5243535.1"/>
    </source>
</evidence>
<dbReference type="GeneID" id="58918112"/>
<keyword evidence="1" id="KW-1133">Transmembrane helix</keyword>
<name>A0A7G2D8N3_9EURY</name>
<gene>
    <name evidence="2" type="ORF">TIRI35C_0381</name>
</gene>
<keyword evidence="1" id="KW-0472">Membrane</keyword>
<reference evidence="2 3" key="1">
    <citation type="submission" date="2020-09" db="EMBL/GenBank/DDBJ databases">
        <authorList>
            <person name="Courtine D."/>
        </authorList>
    </citation>
    <scope>NUCLEOTIDE SEQUENCE [LARGE SCALE GENOMIC DNA]</scope>
    <source>
        <strain evidence="2 3">IRI35c</strain>
    </source>
</reference>
<dbReference type="AlphaFoldDB" id="A0A7G2D8N3"/>
<protein>
    <submittedName>
        <fullName evidence="2">Uncharacterized protein</fullName>
    </submittedName>
</protein>
<dbReference type="Proteomes" id="UP000516304">
    <property type="component" value="Chromosome TIRI35C"/>
</dbReference>
<organism evidence="2 3">
    <name type="scientific">Thermococcus camini</name>
    <dbReference type="NCBI Taxonomy" id="2016373"/>
    <lineage>
        <taxon>Archaea</taxon>
        <taxon>Methanobacteriati</taxon>
        <taxon>Methanobacteriota</taxon>
        <taxon>Thermococci</taxon>
        <taxon>Thermococcales</taxon>
        <taxon>Thermococcaceae</taxon>
        <taxon>Thermococcus</taxon>
    </lineage>
</organism>